<proteinExistence type="predicted"/>
<name>A0ABY7E153_MYAAR</name>
<feature type="region of interest" description="Disordered" evidence="1">
    <location>
        <begin position="60"/>
        <end position="91"/>
    </location>
</feature>
<evidence type="ECO:0000313" key="3">
    <source>
        <dbReference type="Proteomes" id="UP001164746"/>
    </source>
</evidence>
<evidence type="ECO:0000313" key="2">
    <source>
        <dbReference type="EMBL" id="WAR02964.1"/>
    </source>
</evidence>
<keyword evidence="3" id="KW-1185">Reference proteome</keyword>
<reference evidence="2" key="1">
    <citation type="submission" date="2022-11" db="EMBL/GenBank/DDBJ databases">
        <title>Centuries of genome instability and evolution in soft-shell clam transmissible cancer (bioRxiv).</title>
        <authorList>
            <person name="Hart S.F.M."/>
            <person name="Yonemitsu M.A."/>
            <person name="Giersch R.M."/>
            <person name="Beal B.F."/>
            <person name="Arriagada G."/>
            <person name="Davis B.W."/>
            <person name="Ostrander E.A."/>
            <person name="Goff S.P."/>
            <person name="Metzger M.J."/>
        </authorList>
    </citation>
    <scope>NUCLEOTIDE SEQUENCE</scope>
    <source>
        <strain evidence="2">MELC-2E11</strain>
        <tissue evidence="2">Siphon/mantle</tissue>
    </source>
</reference>
<dbReference type="EMBL" id="CP111015">
    <property type="protein sequence ID" value="WAR02964.1"/>
    <property type="molecule type" value="Genomic_DNA"/>
</dbReference>
<gene>
    <name evidence="2" type="ORF">MAR_009522</name>
</gene>
<accession>A0ABY7E153</accession>
<dbReference type="Proteomes" id="UP001164746">
    <property type="component" value="Chromosome 4"/>
</dbReference>
<sequence>MSDSAPSPTPSEDNRKNVRDDLMQNALENFMSRAPQSYDDFVDSFSTLKQCKPALVPSLAERKLAGHTPAPTGLTDQTEPSDDGPVKSTRNIVNDIKRRRLGKVIVGRKPEEDKGEEIEEQVLSEGNVSCRLGKSNVIRTGAVKANDVVTRKNKLA</sequence>
<organism evidence="2 3">
    <name type="scientific">Mya arenaria</name>
    <name type="common">Soft-shell clam</name>
    <dbReference type="NCBI Taxonomy" id="6604"/>
    <lineage>
        <taxon>Eukaryota</taxon>
        <taxon>Metazoa</taxon>
        <taxon>Spiralia</taxon>
        <taxon>Lophotrochozoa</taxon>
        <taxon>Mollusca</taxon>
        <taxon>Bivalvia</taxon>
        <taxon>Autobranchia</taxon>
        <taxon>Heteroconchia</taxon>
        <taxon>Euheterodonta</taxon>
        <taxon>Imparidentia</taxon>
        <taxon>Neoheterodontei</taxon>
        <taxon>Myida</taxon>
        <taxon>Myoidea</taxon>
        <taxon>Myidae</taxon>
        <taxon>Mya</taxon>
    </lineage>
</organism>
<protein>
    <submittedName>
        <fullName evidence="2">Uncharacterized protein</fullName>
    </submittedName>
</protein>
<feature type="region of interest" description="Disordered" evidence="1">
    <location>
        <begin position="1"/>
        <end position="20"/>
    </location>
</feature>
<evidence type="ECO:0000256" key="1">
    <source>
        <dbReference type="SAM" id="MobiDB-lite"/>
    </source>
</evidence>